<evidence type="ECO:0000313" key="4">
    <source>
        <dbReference type="Proteomes" id="UP001500523"/>
    </source>
</evidence>
<proteinExistence type="predicted"/>
<comment type="caution">
    <text evidence="3">The sequence shown here is derived from an EMBL/GenBank/DDBJ whole genome shotgun (WGS) entry which is preliminary data.</text>
</comment>
<protein>
    <recommendedName>
        <fullName evidence="5">Antifreeze glycopeptide polyprotein</fullName>
    </recommendedName>
</protein>
<keyword evidence="4" id="KW-1185">Reference proteome</keyword>
<keyword evidence="2" id="KW-0732">Signal</keyword>
<dbReference type="Proteomes" id="UP001500523">
    <property type="component" value="Unassembled WGS sequence"/>
</dbReference>
<feature type="signal peptide" evidence="2">
    <location>
        <begin position="1"/>
        <end position="22"/>
    </location>
</feature>
<name>A0ABP7ENQ6_9SPHN</name>
<evidence type="ECO:0000256" key="2">
    <source>
        <dbReference type="SAM" id="SignalP"/>
    </source>
</evidence>
<accession>A0ABP7ENQ6</accession>
<reference evidence="4" key="1">
    <citation type="journal article" date="2019" name="Int. J. Syst. Evol. Microbiol.">
        <title>The Global Catalogue of Microorganisms (GCM) 10K type strain sequencing project: providing services to taxonomists for standard genome sequencing and annotation.</title>
        <authorList>
            <consortium name="The Broad Institute Genomics Platform"/>
            <consortium name="The Broad Institute Genome Sequencing Center for Infectious Disease"/>
            <person name="Wu L."/>
            <person name="Ma J."/>
        </authorList>
    </citation>
    <scope>NUCLEOTIDE SEQUENCE [LARGE SCALE GENOMIC DNA]</scope>
    <source>
        <strain evidence="4">JCM 17498</strain>
    </source>
</reference>
<dbReference type="EMBL" id="BAABBF010000010">
    <property type="protein sequence ID" value="GAA3721870.1"/>
    <property type="molecule type" value="Genomic_DNA"/>
</dbReference>
<evidence type="ECO:0000256" key="1">
    <source>
        <dbReference type="SAM" id="MobiDB-lite"/>
    </source>
</evidence>
<feature type="compositionally biased region" description="Low complexity" evidence="1">
    <location>
        <begin position="66"/>
        <end position="83"/>
    </location>
</feature>
<evidence type="ECO:0008006" key="5">
    <source>
        <dbReference type="Google" id="ProtNLM"/>
    </source>
</evidence>
<evidence type="ECO:0000313" key="3">
    <source>
        <dbReference type="EMBL" id="GAA3721870.1"/>
    </source>
</evidence>
<gene>
    <name evidence="3" type="ORF">GCM10022268_32610</name>
</gene>
<organism evidence="3 4">
    <name type="scientific">Sphingomonas cynarae</name>
    <dbReference type="NCBI Taxonomy" id="930197"/>
    <lineage>
        <taxon>Bacteria</taxon>
        <taxon>Pseudomonadati</taxon>
        <taxon>Pseudomonadota</taxon>
        <taxon>Alphaproteobacteria</taxon>
        <taxon>Sphingomonadales</taxon>
        <taxon>Sphingomonadaceae</taxon>
        <taxon>Sphingomonas</taxon>
    </lineage>
</organism>
<feature type="chain" id="PRO_5045396959" description="Antifreeze glycopeptide polyprotein" evidence="2">
    <location>
        <begin position="23"/>
        <end position="607"/>
    </location>
</feature>
<dbReference type="RefSeq" id="WP_344694453.1">
    <property type="nucleotide sequence ID" value="NZ_BAABBF010000010.1"/>
</dbReference>
<feature type="compositionally biased region" description="Pro residues" evidence="1">
    <location>
        <begin position="96"/>
        <end position="106"/>
    </location>
</feature>
<feature type="region of interest" description="Disordered" evidence="1">
    <location>
        <begin position="22"/>
        <end position="109"/>
    </location>
</feature>
<sequence length="607" mass="62174">MRTSSKALAAVLLAATAVAVTAQDRPESILPPGFGDPAPPPRPAATRAAPPRGGATPRGTPPTPVPRATTTAPAPASTPALPASDPDGAVVQPLPLDTPSPSPTASPTPVDRATLAAYEMPLFARRSLTRVGATDEVAADAFGDADGGYLEALMRRTAAPLPSRWLSILLRRTLTAELDTPAGLNGADYAAERAWLLLRMGESVAAQALVQRVDNADYTAKLYQVALNAMLATGDPAGLCPLADAGFAGTREGAWALAQPICAALAGNGRAARAGLAAVRRRRFASDIDLRLAQKVIGAGGQGRQAVTIEWDMVDRLTIWRFGLAAATGAAMPDALIAAAGPQVTGWRALLPMLSPADRLAAAEAAAAQGVLSNVALVDLYGVLAADDDSASTAKAAAEDLRTAYADADAAVRMAALRRLWGDEPNYARLVLTARAAVRQPVRGGVEGVDRLVAAMLAAGLDRSAARWAGMAPAGSDAWAMIALADPDARRRFGAGDVQGYGGGDVKRRLFFAGLAGLGRIATADVTPLAQELGVPIGTGDSWTRALDRAVGDGQPGTVALLAATGMQTAGWRGVPPAALYRIVAALRAVGLEGEARMIAAEAIARA</sequence>
<feature type="compositionally biased region" description="Low complexity" evidence="1">
    <location>
        <begin position="44"/>
        <end position="58"/>
    </location>
</feature>